<dbReference type="Gene3D" id="2.40.170.20">
    <property type="entry name" value="TonB-dependent receptor, beta-barrel domain"/>
    <property type="match status" value="1"/>
</dbReference>
<evidence type="ECO:0000256" key="2">
    <source>
        <dbReference type="ARBA" id="ARBA00023136"/>
    </source>
</evidence>
<sequence length="1159" mass="125440">MLGIAFCPVLSFGQSINQGQIHGVITDTSGAVISGAKVTITDVGTNISQATRSNQKGTYVFPALRASNYRLTVSAPTFATVEKSGIVLAVNQQTTLDVTLTAAGNETSVTVQSIPVLLDTSSATLGTTISKKYLEQLPLPSQDVFGLAYLSAGVTETAGSGIRNSYPAGTNFVSNGQRNSTANIRLDGVLITSPEQGEGANSNTYYQALSEALQETNVANNSTSAEYGDGTVINEVMKSGTNHFHGSVFWYNQDGAYNARDFFNSGPKPSYSQNQDGFTLGGPIVKNKTFFFGDLQSMISSAPVNIVATVPTDAEINGDFSQAGTYDQNGNPVLNQIFDPFQIDPVTGMRPAYQNNTIPQNEIDPVGQAIMKLYPKPNTPGDGVTGANNYRSEAVSSFHALQLDLKIDQQFTPKSSLSVRYGSIFDKGSVPTVFGDSEFNDGSTYTDQIFNTGINYTYTPTANTLWISTIGLDRVAEPTSNNNFPAATSVGFPAALEQNGFKRMPGILMENSPWTSLFSQCCVDTKFAHTLLNYTSAFEWTVGQQTIKVGGEQHLFYNNFFQPNYPTGSFSFSQSQTAATPNDTNNGIQGNDFASLLVGWGDYGSTSVSQSVADKSKETAFYVEDDWRATPKLTLNLGFRYQWDTPYTERDNNSQFSDFSGDSGIAVAGYPGTLKGTTIFASSKNRRLPIDWSNVDPRFGFAYLVNSNLVIRGGAGIYSGYPIATNFQFPGAAYTSSPQVFFSKDNGMTQYATLENPFPGGIPPAQGQTYGKLALWGLPNANNLGTAAAKDADIYQWNLGVQQSLPWKIVIAINYSANRSTHLPWAGTDNRNFIPSAVRKGYTSDQLNGLVSNPFQSLFSGPGAIFNEPSSRYGDAQLPLLNLLRPYPQFDGTYSGNMLTEAASWYNALQVVFHRRAGRYLNFEGNYTWSKNMDNSSAGANSFIGTLASGYPQELDHLNKEWSVSANDATNRFVLAVIYQLPIGRGDLIGSQMNKILDAFVGGWQLTTLSTYQSGQPLNIYMGNPRLADGNQRPDVVCSNASLFKTGISYKDAAISGNPYLNESCFADPGDQQAGDAPRYFSRIRSDGIHDADVSLEKTYNLGKHRGQVEAHVDCFNCTNTPRFAPPDTGYQDGSFGTVSSTANGSSPRNLQLGLTYSF</sequence>
<dbReference type="STRING" id="240015.ACP_0853"/>
<dbReference type="Proteomes" id="UP000002207">
    <property type="component" value="Chromosome"/>
</dbReference>
<dbReference type="InParanoid" id="C1F2V2"/>
<dbReference type="AlphaFoldDB" id="C1F2V2"/>
<keyword evidence="3" id="KW-0998">Cell outer membrane</keyword>
<dbReference type="Pfam" id="PF13620">
    <property type="entry name" value="CarboxypepD_reg"/>
    <property type="match status" value="1"/>
</dbReference>
<dbReference type="Pfam" id="PF25183">
    <property type="entry name" value="OMP_b-brl_4"/>
    <property type="match status" value="1"/>
</dbReference>
<dbReference type="eggNOG" id="COG4771">
    <property type="taxonomic scope" value="Bacteria"/>
</dbReference>
<gene>
    <name evidence="5" type="ordered locus">ACP_0853</name>
</gene>
<accession>C1F2V2</accession>
<evidence type="ECO:0000256" key="1">
    <source>
        <dbReference type="ARBA" id="ARBA00004442"/>
    </source>
</evidence>
<evidence type="ECO:0000259" key="4">
    <source>
        <dbReference type="Pfam" id="PF25183"/>
    </source>
</evidence>
<dbReference type="SUPFAM" id="SSF49464">
    <property type="entry name" value="Carboxypeptidase regulatory domain-like"/>
    <property type="match status" value="1"/>
</dbReference>
<dbReference type="HOGENOM" id="CLU_006298_0_0_0"/>
<evidence type="ECO:0000313" key="5">
    <source>
        <dbReference type="EMBL" id="ACO34131.1"/>
    </source>
</evidence>
<proteinExistence type="predicted"/>
<dbReference type="Gene3D" id="2.60.40.1120">
    <property type="entry name" value="Carboxypeptidase-like, regulatory domain"/>
    <property type="match status" value="1"/>
</dbReference>
<dbReference type="EMBL" id="CP001472">
    <property type="protein sequence ID" value="ACO34131.1"/>
    <property type="molecule type" value="Genomic_DNA"/>
</dbReference>
<dbReference type="InterPro" id="IPR008969">
    <property type="entry name" value="CarboxyPept-like_regulatory"/>
</dbReference>
<feature type="domain" description="TonB-dependent transporter Oar-like beta-barrel" evidence="4">
    <location>
        <begin position="236"/>
        <end position="1152"/>
    </location>
</feature>
<organism evidence="5 6">
    <name type="scientific">Acidobacterium capsulatum (strain ATCC 51196 / DSM 11244 / BCRC 80197 / JCM 7670 / NBRC 15755 / NCIMB 13165 / 161)</name>
    <dbReference type="NCBI Taxonomy" id="240015"/>
    <lineage>
        <taxon>Bacteria</taxon>
        <taxon>Pseudomonadati</taxon>
        <taxon>Acidobacteriota</taxon>
        <taxon>Terriglobia</taxon>
        <taxon>Terriglobales</taxon>
        <taxon>Acidobacteriaceae</taxon>
        <taxon>Acidobacterium</taxon>
    </lineage>
</organism>
<dbReference type="InterPro" id="IPR036942">
    <property type="entry name" value="Beta-barrel_TonB_sf"/>
</dbReference>
<comment type="subcellular location">
    <subcellularLocation>
        <location evidence="1">Cell outer membrane</location>
    </subcellularLocation>
</comment>
<dbReference type="InterPro" id="IPR057601">
    <property type="entry name" value="Oar-like_b-barrel"/>
</dbReference>
<protein>
    <submittedName>
        <fullName evidence="5">Cna protein B-type domain protein</fullName>
    </submittedName>
</protein>
<keyword evidence="2" id="KW-0472">Membrane</keyword>
<dbReference type="KEGG" id="aca:ACP_0853"/>
<dbReference type="GO" id="GO:0009279">
    <property type="term" value="C:cell outer membrane"/>
    <property type="evidence" value="ECO:0007669"/>
    <property type="project" value="UniProtKB-SubCell"/>
</dbReference>
<name>C1F2V2_ACIC5</name>
<evidence type="ECO:0000256" key="3">
    <source>
        <dbReference type="ARBA" id="ARBA00023237"/>
    </source>
</evidence>
<dbReference type="eggNOG" id="COG3485">
    <property type="taxonomic scope" value="Bacteria"/>
</dbReference>
<keyword evidence="6" id="KW-1185">Reference proteome</keyword>
<evidence type="ECO:0000313" key="6">
    <source>
        <dbReference type="Proteomes" id="UP000002207"/>
    </source>
</evidence>
<dbReference type="SUPFAM" id="SSF56935">
    <property type="entry name" value="Porins"/>
    <property type="match status" value="1"/>
</dbReference>
<reference evidence="5 6" key="1">
    <citation type="journal article" date="2009" name="Appl. Environ. Microbiol.">
        <title>Three genomes from the phylum Acidobacteria provide insight into the lifestyles of these microorganisms in soils.</title>
        <authorList>
            <person name="Ward N.L."/>
            <person name="Challacombe J.F."/>
            <person name="Janssen P.H."/>
            <person name="Henrissat B."/>
            <person name="Coutinho P.M."/>
            <person name="Wu M."/>
            <person name="Xie G."/>
            <person name="Haft D.H."/>
            <person name="Sait M."/>
            <person name="Badger J."/>
            <person name="Barabote R.D."/>
            <person name="Bradley B."/>
            <person name="Brettin T.S."/>
            <person name="Brinkac L.M."/>
            <person name="Bruce D."/>
            <person name="Creasy T."/>
            <person name="Daugherty S.C."/>
            <person name="Davidsen T.M."/>
            <person name="DeBoy R.T."/>
            <person name="Detter J.C."/>
            <person name="Dodson R.J."/>
            <person name="Durkin A.S."/>
            <person name="Ganapathy A."/>
            <person name="Gwinn-Giglio M."/>
            <person name="Han C.S."/>
            <person name="Khouri H."/>
            <person name="Kiss H."/>
            <person name="Kothari S.P."/>
            <person name="Madupu R."/>
            <person name="Nelson K.E."/>
            <person name="Nelson W.C."/>
            <person name="Paulsen I."/>
            <person name="Penn K."/>
            <person name="Ren Q."/>
            <person name="Rosovitz M.J."/>
            <person name="Selengut J.D."/>
            <person name="Shrivastava S."/>
            <person name="Sullivan S.A."/>
            <person name="Tapia R."/>
            <person name="Thompson L.S."/>
            <person name="Watkins K.L."/>
            <person name="Yang Q."/>
            <person name="Yu C."/>
            <person name="Zafar N."/>
            <person name="Zhou L."/>
            <person name="Kuske C.R."/>
        </authorList>
    </citation>
    <scope>NUCLEOTIDE SEQUENCE [LARGE SCALE GENOMIC DNA]</scope>
    <source>
        <strain evidence="6">ATCC 51196 / DSM 11244 / BCRC 80197 / JCM 7670 / NBRC 15755 / NCIMB 13165 / 161</strain>
    </source>
</reference>